<sequence length="239" mass="27205">MRRVAIILILTFVLATPALAASQEASQEQAAAWDKVVLDYYDGKYGASEEYDQDYVNISDWVILDVDSSELEAQVREEIAVKEQELAEIERQVGELQERYDYFHSLMQSVEDEDYKKELESLVQDAEKALNDAQKEAESIQSEIQGLQEEEYLTQVAVAKAEIKFGGNVLGTMTQREDLFVNPENGEMMDAATAKEYAEVSEYLSEQPQVDQQTYHHETVGLFFLVIGLGGWWLVNRKL</sequence>
<dbReference type="Proteomes" id="UP000188603">
    <property type="component" value="Chromosome"/>
</dbReference>
<feature type="transmembrane region" description="Helical" evidence="2">
    <location>
        <begin position="215"/>
        <end position="235"/>
    </location>
</feature>
<feature type="coiled-coil region" evidence="1">
    <location>
        <begin position="72"/>
        <end position="150"/>
    </location>
</feature>
<evidence type="ECO:0000256" key="1">
    <source>
        <dbReference type="SAM" id="Coils"/>
    </source>
</evidence>
<keyword evidence="2" id="KW-0812">Transmembrane</keyword>
<reference evidence="4 5" key="1">
    <citation type="journal article" date="2015" name="Int. J. Syst. Evol. Microbiol.">
        <title>Novibacillus thermophilus gen. nov., sp. nov., a Gram-staining-negative and moderately thermophilic member of the family Thermoactinomycetaceae.</title>
        <authorList>
            <person name="Yang G."/>
            <person name="Chen J."/>
            <person name="Zhou S."/>
        </authorList>
    </citation>
    <scope>NUCLEOTIDE SEQUENCE [LARGE SCALE GENOMIC DNA]</scope>
    <source>
        <strain evidence="4 5">SG-1</strain>
    </source>
</reference>
<keyword evidence="2" id="KW-1133">Transmembrane helix</keyword>
<keyword evidence="2" id="KW-0472">Membrane</keyword>
<keyword evidence="1" id="KW-0175">Coiled coil</keyword>
<evidence type="ECO:0000313" key="4">
    <source>
        <dbReference type="EMBL" id="AQS54897.1"/>
    </source>
</evidence>
<dbReference type="RefSeq" id="WP_077718712.1">
    <property type="nucleotide sequence ID" value="NZ_CP019699.1"/>
</dbReference>
<feature type="chain" id="PRO_5012323942" evidence="3">
    <location>
        <begin position="21"/>
        <end position="239"/>
    </location>
</feature>
<protein>
    <submittedName>
        <fullName evidence="4">Uncharacterized protein</fullName>
    </submittedName>
</protein>
<dbReference type="KEGG" id="ntr:B0W44_03025"/>
<proteinExistence type="predicted"/>
<evidence type="ECO:0000313" key="5">
    <source>
        <dbReference type="Proteomes" id="UP000188603"/>
    </source>
</evidence>
<keyword evidence="5" id="KW-1185">Reference proteome</keyword>
<evidence type="ECO:0000256" key="2">
    <source>
        <dbReference type="SAM" id="Phobius"/>
    </source>
</evidence>
<accession>A0A1U9K4C5</accession>
<gene>
    <name evidence="4" type="ORF">B0W44_03025</name>
</gene>
<name>A0A1U9K4C5_9BACL</name>
<dbReference type="EMBL" id="CP019699">
    <property type="protein sequence ID" value="AQS54897.1"/>
    <property type="molecule type" value="Genomic_DNA"/>
</dbReference>
<dbReference type="AlphaFoldDB" id="A0A1U9K4C5"/>
<keyword evidence="3" id="KW-0732">Signal</keyword>
<dbReference type="OrthoDB" id="9998461at2"/>
<feature type="signal peptide" evidence="3">
    <location>
        <begin position="1"/>
        <end position="20"/>
    </location>
</feature>
<organism evidence="4 5">
    <name type="scientific">Novibacillus thermophilus</name>
    <dbReference type="NCBI Taxonomy" id="1471761"/>
    <lineage>
        <taxon>Bacteria</taxon>
        <taxon>Bacillati</taxon>
        <taxon>Bacillota</taxon>
        <taxon>Bacilli</taxon>
        <taxon>Bacillales</taxon>
        <taxon>Thermoactinomycetaceae</taxon>
        <taxon>Novibacillus</taxon>
    </lineage>
</organism>
<evidence type="ECO:0000256" key="3">
    <source>
        <dbReference type="SAM" id="SignalP"/>
    </source>
</evidence>